<sequence>MPDPPQLTPLNVKQQRLCSEILPDGRAPHPISKGVPGLPVEDAHFSPLWPESRSFNHDTKFMAIGEGRNIDRPVNRELCVSAWLSFHHNSSVHRPHYCRGCTDPSVDLPLLLPLTREQDPEILELFHFTQELPSNLKKPSHPFPDENHWPRT</sequence>
<dbReference type="EMBL" id="JAHRIQ010076365">
    <property type="protein sequence ID" value="MEQ2246181.1"/>
    <property type="molecule type" value="Genomic_DNA"/>
</dbReference>
<dbReference type="Proteomes" id="UP001482620">
    <property type="component" value="Unassembled WGS sequence"/>
</dbReference>
<keyword evidence="2" id="KW-1185">Reference proteome</keyword>
<accession>A0ABV0UM79</accession>
<evidence type="ECO:0000313" key="2">
    <source>
        <dbReference type="Proteomes" id="UP001482620"/>
    </source>
</evidence>
<name>A0ABV0UM79_9TELE</name>
<reference evidence="1 2" key="1">
    <citation type="submission" date="2021-06" db="EMBL/GenBank/DDBJ databases">
        <authorList>
            <person name="Palmer J.M."/>
        </authorList>
    </citation>
    <scope>NUCLEOTIDE SEQUENCE [LARGE SCALE GENOMIC DNA]</scope>
    <source>
        <strain evidence="2">if_2019</strain>
        <tissue evidence="1">Muscle</tissue>
    </source>
</reference>
<protein>
    <submittedName>
        <fullName evidence="1">Uncharacterized protein</fullName>
    </submittedName>
</protein>
<proteinExistence type="predicted"/>
<comment type="caution">
    <text evidence="1">The sequence shown here is derived from an EMBL/GenBank/DDBJ whole genome shotgun (WGS) entry which is preliminary data.</text>
</comment>
<organism evidence="1 2">
    <name type="scientific">Ilyodon furcidens</name>
    <name type="common">goldbreast splitfin</name>
    <dbReference type="NCBI Taxonomy" id="33524"/>
    <lineage>
        <taxon>Eukaryota</taxon>
        <taxon>Metazoa</taxon>
        <taxon>Chordata</taxon>
        <taxon>Craniata</taxon>
        <taxon>Vertebrata</taxon>
        <taxon>Euteleostomi</taxon>
        <taxon>Actinopterygii</taxon>
        <taxon>Neopterygii</taxon>
        <taxon>Teleostei</taxon>
        <taxon>Neoteleostei</taxon>
        <taxon>Acanthomorphata</taxon>
        <taxon>Ovalentaria</taxon>
        <taxon>Atherinomorphae</taxon>
        <taxon>Cyprinodontiformes</taxon>
        <taxon>Goodeidae</taxon>
        <taxon>Ilyodon</taxon>
    </lineage>
</organism>
<gene>
    <name evidence="1" type="ORF">ILYODFUR_035603</name>
</gene>
<evidence type="ECO:0000313" key="1">
    <source>
        <dbReference type="EMBL" id="MEQ2246181.1"/>
    </source>
</evidence>